<dbReference type="RefSeq" id="WP_092055117.1">
    <property type="nucleotide sequence ID" value="NZ_FOJJ01000010.1"/>
</dbReference>
<feature type="transmembrane region" description="Helical" evidence="8">
    <location>
        <begin position="118"/>
        <end position="151"/>
    </location>
</feature>
<evidence type="ECO:0000256" key="4">
    <source>
        <dbReference type="ARBA" id="ARBA00022989"/>
    </source>
</evidence>
<evidence type="ECO:0000256" key="5">
    <source>
        <dbReference type="ARBA" id="ARBA00023002"/>
    </source>
</evidence>
<keyword evidence="6 8" id="KW-0472">Membrane</keyword>
<feature type="transmembrane region" description="Helical" evidence="8">
    <location>
        <begin position="638"/>
        <end position="658"/>
    </location>
</feature>
<comment type="caution">
    <text evidence="10">The sequence shown here is derived from an EMBL/GenBank/DDBJ whole genome shotgun (WGS) entry which is preliminary data.</text>
</comment>
<dbReference type="Proteomes" id="UP000317155">
    <property type="component" value="Unassembled WGS sequence"/>
</dbReference>
<evidence type="ECO:0000256" key="3">
    <source>
        <dbReference type="ARBA" id="ARBA00022692"/>
    </source>
</evidence>
<evidence type="ECO:0000256" key="8">
    <source>
        <dbReference type="SAM" id="Phobius"/>
    </source>
</evidence>
<dbReference type="PANTHER" id="PTHR42682:SF3">
    <property type="entry name" value="FORMATE HYDROGENLYASE SUBUNIT 3-RELATED"/>
    <property type="match status" value="1"/>
</dbReference>
<dbReference type="OrthoDB" id="9805769at2"/>
<proteinExistence type="predicted"/>
<feature type="transmembrane region" description="Helical" evidence="8">
    <location>
        <begin position="382"/>
        <end position="407"/>
    </location>
</feature>
<feature type="transmembrane region" description="Helical" evidence="8">
    <location>
        <begin position="207"/>
        <end position="231"/>
    </location>
</feature>
<feature type="transmembrane region" description="Helical" evidence="8">
    <location>
        <begin position="243"/>
        <end position="265"/>
    </location>
</feature>
<feature type="transmembrane region" description="Helical" evidence="8">
    <location>
        <begin position="427"/>
        <end position="455"/>
    </location>
</feature>
<keyword evidence="3 7" id="KW-0812">Transmembrane</keyword>
<evidence type="ECO:0000256" key="1">
    <source>
        <dbReference type="ARBA" id="ARBA00004651"/>
    </source>
</evidence>
<evidence type="ECO:0000313" key="10">
    <source>
        <dbReference type="EMBL" id="TRO78397.1"/>
    </source>
</evidence>
<feature type="transmembrane region" description="Helical" evidence="8">
    <location>
        <begin position="77"/>
        <end position="98"/>
    </location>
</feature>
<organism evidence="10 11">
    <name type="scientific">Trichloromonas acetexigens</name>
    <dbReference type="NCBI Taxonomy" id="38815"/>
    <lineage>
        <taxon>Bacteria</taxon>
        <taxon>Pseudomonadati</taxon>
        <taxon>Thermodesulfobacteriota</taxon>
        <taxon>Desulfuromonadia</taxon>
        <taxon>Desulfuromonadales</taxon>
        <taxon>Trichloromonadaceae</taxon>
        <taxon>Trichloromonas</taxon>
    </lineage>
</organism>
<dbReference type="GO" id="GO:0005886">
    <property type="term" value="C:plasma membrane"/>
    <property type="evidence" value="ECO:0007669"/>
    <property type="project" value="UniProtKB-SubCell"/>
</dbReference>
<reference evidence="10 11" key="1">
    <citation type="submission" date="2019-07" db="EMBL/GenBank/DDBJ databases">
        <title>Insights of Desulfuromonas acetexigens electromicrobiology.</title>
        <authorList>
            <person name="Katuri K."/>
            <person name="Sapireddy V."/>
            <person name="Shaw D.R."/>
            <person name="Saikaly P."/>
        </authorList>
    </citation>
    <scope>NUCLEOTIDE SEQUENCE [LARGE SCALE GENOMIC DNA]</scope>
    <source>
        <strain evidence="10 11">2873</strain>
    </source>
</reference>
<feature type="domain" description="NADH:quinone oxidoreductase/Mrp antiporter transmembrane" evidence="9">
    <location>
        <begin position="130"/>
        <end position="416"/>
    </location>
</feature>
<evidence type="ECO:0000313" key="11">
    <source>
        <dbReference type="Proteomes" id="UP000317155"/>
    </source>
</evidence>
<gene>
    <name evidence="10" type="ORF">FL622_16275</name>
</gene>
<feature type="transmembrane region" description="Helical" evidence="8">
    <location>
        <begin position="27"/>
        <end position="47"/>
    </location>
</feature>
<name>A0A550J584_9BACT</name>
<keyword evidence="5" id="KW-0560">Oxidoreductase</keyword>
<evidence type="ECO:0000256" key="7">
    <source>
        <dbReference type="RuleBase" id="RU000320"/>
    </source>
</evidence>
<dbReference type="AlphaFoldDB" id="A0A550J584"/>
<accession>A0A550J584</accession>
<feature type="transmembrane region" description="Helical" evidence="8">
    <location>
        <begin position="342"/>
        <end position="361"/>
    </location>
</feature>
<dbReference type="EMBL" id="VJVV01000018">
    <property type="protein sequence ID" value="TRO78397.1"/>
    <property type="molecule type" value="Genomic_DNA"/>
</dbReference>
<evidence type="ECO:0000256" key="6">
    <source>
        <dbReference type="ARBA" id="ARBA00023136"/>
    </source>
</evidence>
<dbReference type="InterPro" id="IPR001750">
    <property type="entry name" value="ND/Mrp_TM"/>
</dbReference>
<feature type="transmembrane region" description="Helical" evidence="8">
    <location>
        <begin position="300"/>
        <end position="322"/>
    </location>
</feature>
<protein>
    <submittedName>
        <fullName evidence="10">Oxidoreductase</fullName>
    </submittedName>
</protein>
<feature type="transmembrane region" description="Helical" evidence="8">
    <location>
        <begin position="163"/>
        <end position="187"/>
    </location>
</feature>
<comment type="subcellular location">
    <subcellularLocation>
        <location evidence="1">Cell membrane</location>
        <topology evidence="1">Multi-pass membrane protein</topology>
    </subcellularLocation>
    <subcellularLocation>
        <location evidence="7">Membrane</location>
        <topology evidence="7">Multi-pass membrane protein</topology>
    </subcellularLocation>
</comment>
<keyword evidence="2" id="KW-1003">Cell membrane</keyword>
<sequence length="664" mass="70869">MNLILPALLTLLSGGLAALCCGRRSAPAAFFGISATLIAALLGLTAAGRTLLEQRSQTLSLPWPVPGGSFTLTLDPLAAFFLVPILLLALLCAIYGHGYLKDQAANRPLGAAWFFYTLLIAAMILVVTAANAVLFIAAWECMSLTSFFLVAFDHRKKEVREAAWLYLLSTHLGAAALFALFLFASYWSGSPEFNAFTALGQLAPGPAALLFLLALVGFGSKAGLFPLHVWLPDAHPAAPSHVSALMSGVMIKTGIYGILRIVGFLPPAPAWWGELLMVLGIAGALIGIALAALQQDIKRCLAYSTVENIGLIFLALGLSWFAAARDLPTVAMLAMAGGLLHLWNHALFKSLMFLGAGALLHSAGTRNLDRMGGMLKRMPMTGALLIGGALAICALPPFNGFVGEWLIYRGLLQAGAAGTALYALGPLLLVGLLALVGGLALAVFTRLIGIALLGAPRSPEAAAAHEASRWMLWPMALLLPLCLLAGLFPGALLRFIGPLAGKLLRQPELSASLPGLAVLPLERVTLTGLLILAALTLIPGILTRRKSPRRPTWGCGYPLPTARMSYTATGYGEMIQTRAIPALLQPELHKPASRELFPAAAELSQRSLDPFLHRWFAPGFQAIAERFSQLRWLQQGRLHIYLLYIFLTCTLLLGWIVLVEKGIL</sequence>
<dbReference type="PRINTS" id="PR01434">
    <property type="entry name" value="NADHDHGNASE5"/>
</dbReference>
<dbReference type="GO" id="GO:0016491">
    <property type="term" value="F:oxidoreductase activity"/>
    <property type="evidence" value="ECO:0007669"/>
    <property type="project" value="UniProtKB-KW"/>
</dbReference>
<evidence type="ECO:0000256" key="2">
    <source>
        <dbReference type="ARBA" id="ARBA00022475"/>
    </source>
</evidence>
<evidence type="ECO:0000259" key="9">
    <source>
        <dbReference type="Pfam" id="PF00361"/>
    </source>
</evidence>
<dbReference type="Pfam" id="PF00361">
    <property type="entry name" value="Proton_antipo_M"/>
    <property type="match status" value="1"/>
</dbReference>
<feature type="transmembrane region" description="Helical" evidence="8">
    <location>
        <begin position="476"/>
        <end position="497"/>
    </location>
</feature>
<feature type="transmembrane region" description="Helical" evidence="8">
    <location>
        <begin position="517"/>
        <end position="542"/>
    </location>
</feature>
<feature type="transmembrane region" description="Helical" evidence="8">
    <location>
        <begin position="271"/>
        <end position="293"/>
    </location>
</feature>
<dbReference type="PANTHER" id="PTHR42682">
    <property type="entry name" value="HYDROGENASE-4 COMPONENT F"/>
    <property type="match status" value="1"/>
</dbReference>
<dbReference type="InterPro" id="IPR052175">
    <property type="entry name" value="ComplexI-like_HydComp"/>
</dbReference>
<keyword evidence="11" id="KW-1185">Reference proteome</keyword>
<keyword evidence="4 8" id="KW-1133">Transmembrane helix</keyword>